<organism evidence="2 3">
    <name type="scientific">Elysia chlorotica</name>
    <name type="common">Eastern emerald elysia</name>
    <name type="synonym">Sea slug</name>
    <dbReference type="NCBI Taxonomy" id="188477"/>
    <lineage>
        <taxon>Eukaryota</taxon>
        <taxon>Metazoa</taxon>
        <taxon>Spiralia</taxon>
        <taxon>Lophotrochozoa</taxon>
        <taxon>Mollusca</taxon>
        <taxon>Gastropoda</taxon>
        <taxon>Heterobranchia</taxon>
        <taxon>Euthyneura</taxon>
        <taxon>Panpulmonata</taxon>
        <taxon>Sacoglossa</taxon>
        <taxon>Placobranchoidea</taxon>
        <taxon>Plakobranchidae</taxon>
        <taxon>Elysia</taxon>
    </lineage>
</organism>
<keyword evidence="1" id="KW-0812">Transmembrane</keyword>
<keyword evidence="1" id="KW-0472">Membrane</keyword>
<dbReference type="Proteomes" id="UP000271974">
    <property type="component" value="Unassembled WGS sequence"/>
</dbReference>
<dbReference type="EMBL" id="RQTK01000127">
    <property type="protein sequence ID" value="RUS86806.1"/>
    <property type="molecule type" value="Genomic_DNA"/>
</dbReference>
<dbReference type="AlphaFoldDB" id="A0A3S0ZZE7"/>
<sequence length="130" mass="14305">MTMDFYFRFDLCTRAKCALLFFAPTLKQLVLTLVCLQTVAVATFGNTLVAVALVFLLALAIIRIYKIDPEPVLLLLLHLTLSAFMMSDCTSTMAVVTTGFAAIHILGGVEISKDRVIIVALTLVFTTFLR</sequence>
<proteinExistence type="predicted"/>
<evidence type="ECO:0000313" key="2">
    <source>
        <dbReference type="EMBL" id="RUS86806.1"/>
    </source>
</evidence>
<evidence type="ECO:0000313" key="3">
    <source>
        <dbReference type="Proteomes" id="UP000271974"/>
    </source>
</evidence>
<feature type="transmembrane region" description="Helical" evidence="1">
    <location>
        <begin position="29"/>
        <end position="62"/>
    </location>
</feature>
<keyword evidence="1" id="KW-1133">Transmembrane helix</keyword>
<evidence type="ECO:0000256" key="1">
    <source>
        <dbReference type="SAM" id="Phobius"/>
    </source>
</evidence>
<gene>
    <name evidence="2" type="ORF">EGW08_005402</name>
</gene>
<reference evidence="2 3" key="1">
    <citation type="submission" date="2019-01" db="EMBL/GenBank/DDBJ databases">
        <title>A draft genome assembly of the solar-powered sea slug Elysia chlorotica.</title>
        <authorList>
            <person name="Cai H."/>
            <person name="Li Q."/>
            <person name="Fang X."/>
            <person name="Li J."/>
            <person name="Curtis N.E."/>
            <person name="Altenburger A."/>
            <person name="Shibata T."/>
            <person name="Feng M."/>
            <person name="Maeda T."/>
            <person name="Schwartz J.A."/>
            <person name="Shigenobu S."/>
            <person name="Lundholm N."/>
            <person name="Nishiyama T."/>
            <person name="Yang H."/>
            <person name="Hasebe M."/>
            <person name="Li S."/>
            <person name="Pierce S.K."/>
            <person name="Wang J."/>
        </authorList>
    </citation>
    <scope>NUCLEOTIDE SEQUENCE [LARGE SCALE GENOMIC DNA]</scope>
    <source>
        <strain evidence="2">EC2010</strain>
        <tissue evidence="2">Whole organism of an adult</tissue>
    </source>
</reference>
<protein>
    <submittedName>
        <fullName evidence="2">Uncharacterized protein</fullName>
    </submittedName>
</protein>
<accession>A0A3S0ZZE7</accession>
<name>A0A3S0ZZE7_ELYCH</name>
<comment type="caution">
    <text evidence="2">The sequence shown here is derived from an EMBL/GenBank/DDBJ whole genome shotgun (WGS) entry which is preliminary data.</text>
</comment>
<keyword evidence="3" id="KW-1185">Reference proteome</keyword>
<feature type="transmembrane region" description="Helical" evidence="1">
    <location>
        <begin position="74"/>
        <end position="106"/>
    </location>
</feature>